<organism evidence="3 4">
    <name type="scientific">Plasmodium chabaudi adami</name>
    <dbReference type="NCBI Taxonomy" id="5826"/>
    <lineage>
        <taxon>Eukaryota</taxon>
        <taxon>Sar</taxon>
        <taxon>Alveolata</taxon>
        <taxon>Apicomplexa</taxon>
        <taxon>Aconoidasida</taxon>
        <taxon>Haemosporida</taxon>
        <taxon>Plasmodiidae</taxon>
        <taxon>Plasmodium</taxon>
        <taxon>Plasmodium (Vinckeia)</taxon>
    </lineage>
</organism>
<reference evidence="3 4" key="1">
    <citation type="submission" date="2016-08" db="EMBL/GenBank/DDBJ databases">
        <authorList>
            <consortium name="Pathogen Informatics"/>
        </authorList>
    </citation>
    <scope>NUCLEOTIDE SEQUENCE [LARGE SCALE GENOMIC DNA]</scope>
    <source>
        <strain evidence="3 4">DS</strain>
    </source>
</reference>
<dbReference type="GO" id="GO:0006351">
    <property type="term" value="P:DNA-templated transcription"/>
    <property type="evidence" value="ECO:0007669"/>
    <property type="project" value="InterPro"/>
</dbReference>
<feature type="compositionally biased region" description="Basic and acidic residues" evidence="1">
    <location>
        <begin position="648"/>
        <end position="660"/>
    </location>
</feature>
<protein>
    <recommendedName>
        <fullName evidence="2">TFIIS central domain-containing protein</fullName>
    </recommendedName>
</protein>
<accession>A0A1C6YDA7</accession>
<evidence type="ECO:0000259" key="2">
    <source>
        <dbReference type="PROSITE" id="PS51321"/>
    </source>
</evidence>
<dbReference type="AlphaFoldDB" id="A0A1C6YDA7"/>
<feature type="region of interest" description="Disordered" evidence="1">
    <location>
        <begin position="648"/>
        <end position="689"/>
    </location>
</feature>
<dbReference type="EMBL" id="LT608189">
    <property type="protein sequence ID" value="SCM21168.1"/>
    <property type="molecule type" value="Genomic_DNA"/>
</dbReference>
<feature type="compositionally biased region" description="Basic residues" evidence="1">
    <location>
        <begin position="309"/>
        <end position="321"/>
    </location>
</feature>
<feature type="compositionally biased region" description="Low complexity" evidence="1">
    <location>
        <begin position="662"/>
        <end position="682"/>
    </location>
</feature>
<dbReference type="SUPFAM" id="SSF46942">
    <property type="entry name" value="Elongation factor TFIIS domain 2"/>
    <property type="match status" value="1"/>
</dbReference>
<gene>
    <name evidence="3" type="ORF">PCHDS_000207400</name>
</gene>
<feature type="region of interest" description="Disordered" evidence="1">
    <location>
        <begin position="706"/>
        <end position="741"/>
    </location>
</feature>
<dbReference type="Proteomes" id="UP000507536">
    <property type="component" value="Chromosome 9"/>
</dbReference>
<name>A0A1C6YDA7_PLACE</name>
<dbReference type="Gene3D" id="1.10.472.30">
    <property type="entry name" value="Transcription elongation factor S-II, central domain"/>
    <property type="match status" value="1"/>
</dbReference>
<dbReference type="Pfam" id="PF07500">
    <property type="entry name" value="TFIIS_M"/>
    <property type="match status" value="1"/>
</dbReference>
<evidence type="ECO:0000313" key="3">
    <source>
        <dbReference type="EMBL" id="SCM21168.1"/>
    </source>
</evidence>
<sequence length="800" mass="92926">MYYGFMHISQMAVLTKKENIPEWESNNFNKTVDCGINNWYSNKSVRFMKANSHDVFIYDIKAVNINYIINYVILKTMWNITQINFSIKLNNTNIHTCLQKDKQTNICLVCHNYIQNNINNLHYYNLFFSEFYNITNIYNHNFHIHNECLKNLLHLYISFVYLYNIMKNGNLLNGVIANSLDHVKIKKAEILPAQARKKKDIIAFAIIGFLSGNKSSHKSEENKENNNDKNNDKNETCSNNGRESKRSGTGDGNGDEGNGEGSENDENDDNANDDYNSSDTDEEEDEQKKGKKAESPNANHNVKDAISKNKTRGVRNKKKKKKSEDEEEYISNYQNEGDVRSMKRKRKKKQLGDGEYIIDDMLESNYESDGDELVNENNLPKESDDEYLYDQELKIYTDEDIVEEDQILKDEVYSGDSEFLEDDYTSGRKRKKRKTKKTLKKEKKIIIKNGKNISDENKTAITTNQNISNDKKMASQVEEKGNVHSTVEMPNIVSEENEMIRIEPGDKTIYLSNEDMKKYAKVINKIKQSLDKENIKVDTYSISKNIVENVIRKYKNKLDIKMKLFSICSNLLRNDNSELRKKILNGVIHSSDLANMDASDLAPISLQNKRKEHEKKYFYESIYLRENYINIKNTKNNEEEYYQPNILYDDKLKQNDEHSNKRNNSTSRSRSNSSNRSSNASNFDKIDKTNESYNDKKNVLIETVDKNNSGENNEAFSQQVTNNLSNVKEKKKKKSKDEEDDNNTYIIPSIEKYALENTYENLKAAYKNMPKYASSPILTFLDNSYNRVISIIEASKNEEL</sequence>
<feature type="domain" description="TFIIS central" evidence="2">
    <location>
        <begin position="518"/>
        <end position="629"/>
    </location>
</feature>
<dbReference type="InterPro" id="IPR003618">
    <property type="entry name" value="TFIIS_cen_dom"/>
</dbReference>
<dbReference type="InterPro" id="IPR036575">
    <property type="entry name" value="TFIIS_cen_dom_sf"/>
</dbReference>
<feature type="compositionally biased region" description="Polar residues" evidence="1">
    <location>
        <begin position="706"/>
        <end position="726"/>
    </location>
</feature>
<dbReference type="PROSITE" id="PS51321">
    <property type="entry name" value="TFIIS_CENTRAL"/>
    <property type="match status" value="1"/>
</dbReference>
<feature type="region of interest" description="Disordered" evidence="1">
    <location>
        <begin position="215"/>
        <end position="357"/>
    </location>
</feature>
<evidence type="ECO:0000313" key="4">
    <source>
        <dbReference type="Proteomes" id="UP000507536"/>
    </source>
</evidence>
<evidence type="ECO:0000256" key="1">
    <source>
        <dbReference type="SAM" id="MobiDB-lite"/>
    </source>
</evidence>
<proteinExistence type="predicted"/>
<feature type="compositionally biased region" description="Basic and acidic residues" evidence="1">
    <location>
        <begin position="217"/>
        <end position="235"/>
    </location>
</feature>
<feature type="compositionally biased region" description="Acidic residues" evidence="1">
    <location>
        <begin position="253"/>
        <end position="272"/>
    </location>
</feature>